<sequence length="253" mass="27393">MALQRRPCIAILFAQAIIATFDAASGLRYTVGGSVWSIPPHPDFYYNWSSSHTFYIGDVLVFDFEYEFFNAIQVPRLDYESCTALNPIRILTRSPALAILIHEGVNYYICNISNYCDLGLRFSVVVHKFYYSTGHSPTPSPLPPLPPSSPPVAPTLSPYPAPEPSQAGWTDVSQPSVPNNSPVAPNAGRRKGLRANSGGTVVGLAFALSSSSPGPSQGGWTNVSQPLVPRRSPMNHTDSQVHVVTQASGFCIL</sequence>
<keyword evidence="2" id="KW-1185">Reference proteome</keyword>
<proteinExistence type="predicted"/>
<gene>
    <name evidence="1" type="ORF">D5086_021010</name>
</gene>
<organism evidence="1 2">
    <name type="scientific">Populus alba</name>
    <name type="common">White poplar</name>
    <dbReference type="NCBI Taxonomy" id="43335"/>
    <lineage>
        <taxon>Eukaryota</taxon>
        <taxon>Viridiplantae</taxon>
        <taxon>Streptophyta</taxon>
        <taxon>Embryophyta</taxon>
        <taxon>Tracheophyta</taxon>
        <taxon>Spermatophyta</taxon>
        <taxon>Magnoliopsida</taxon>
        <taxon>eudicotyledons</taxon>
        <taxon>Gunneridae</taxon>
        <taxon>Pentapetalae</taxon>
        <taxon>rosids</taxon>
        <taxon>fabids</taxon>
        <taxon>Malpighiales</taxon>
        <taxon>Salicaceae</taxon>
        <taxon>Saliceae</taxon>
        <taxon>Populus</taxon>
    </lineage>
</organism>
<comment type="caution">
    <text evidence="1">The sequence shown here is derived from an EMBL/GenBank/DDBJ whole genome shotgun (WGS) entry which is preliminary data.</text>
</comment>
<reference evidence="1 2" key="1">
    <citation type="journal article" date="2024" name="Plant Biotechnol. J.">
        <title>Genome and CRISPR/Cas9 system of a widespread forest tree (Populus alba) in the world.</title>
        <authorList>
            <person name="Liu Y.J."/>
            <person name="Jiang P.F."/>
            <person name="Han X.M."/>
            <person name="Li X.Y."/>
            <person name="Wang H.M."/>
            <person name="Wang Y.J."/>
            <person name="Wang X.X."/>
            <person name="Zeng Q.Y."/>
        </authorList>
    </citation>
    <scope>NUCLEOTIDE SEQUENCE [LARGE SCALE GENOMIC DNA]</scope>
    <source>
        <strain evidence="2">cv. PAL-ZL1</strain>
    </source>
</reference>
<dbReference type="Proteomes" id="UP000309997">
    <property type="component" value="Unassembled WGS sequence"/>
</dbReference>
<evidence type="ECO:0000313" key="1">
    <source>
        <dbReference type="EMBL" id="KAL3579506.1"/>
    </source>
</evidence>
<accession>A0ACC4BM90</accession>
<evidence type="ECO:0000313" key="2">
    <source>
        <dbReference type="Proteomes" id="UP000309997"/>
    </source>
</evidence>
<dbReference type="EMBL" id="RCHU02000010">
    <property type="protein sequence ID" value="KAL3579506.1"/>
    <property type="molecule type" value="Genomic_DNA"/>
</dbReference>
<protein>
    <submittedName>
        <fullName evidence="1">Uncharacterized protein</fullName>
    </submittedName>
</protein>
<name>A0ACC4BM90_POPAL</name>